<gene>
    <name evidence="14" type="ORF">PHAVU_007G240600g</name>
</gene>
<keyword evidence="5" id="KW-0150">Chloroplast</keyword>
<evidence type="ECO:0000256" key="3">
    <source>
        <dbReference type="ARBA" id="ARBA00008714"/>
    </source>
</evidence>
<dbReference type="InterPro" id="IPR019831">
    <property type="entry name" value="Mn/Fe_SOD_N"/>
</dbReference>
<comment type="subcellular location">
    <subcellularLocation>
        <location evidence="2">Plastid</location>
        <location evidence="2">Chloroplast</location>
    </subcellularLocation>
</comment>
<comment type="cofactor">
    <cofactor evidence="1">
        <name>Fe cation</name>
        <dbReference type="ChEBI" id="CHEBI:24875"/>
    </cofactor>
</comment>
<keyword evidence="6" id="KW-0934">Plastid</keyword>
<evidence type="ECO:0000256" key="7">
    <source>
        <dbReference type="ARBA" id="ARBA00022723"/>
    </source>
</evidence>
<dbReference type="eggNOG" id="KOG0876">
    <property type="taxonomic scope" value="Eukaryota"/>
</dbReference>
<sequence>MNWLSSPSTAASTFLPPSPFLPRQTQGFSLGTFKLWKKESRCIRKAGRIEITAKFELKPPPYPLNALEPIMSQETLEYHWGKHHRTYVDNLNRQIDGTDLEEKSLENVVVSSYNKGDFLPAFNNAAQAWNHDFFWESMKPGGGGKPSGDLLKLIERDFGSFEKFLDEFKTAASTHFGSGWTWLAYKESKLDVGNAVNPLPSDEDKKLVVVKTPNAVNPLVWNYYHPLLTIDVWEHAYYIDFQNQRPDYISVFMDKLVSWDAVSSRLEQAKARIVEREKEAERNESEEQKPRSSEATPEIYSDSDAELGADDE</sequence>
<feature type="domain" description="Manganese/iron superoxide dismutase N-terminal" evidence="12">
    <location>
        <begin position="54"/>
        <end position="138"/>
    </location>
</feature>
<evidence type="ECO:0000256" key="9">
    <source>
        <dbReference type="ARBA" id="ARBA00023004"/>
    </source>
</evidence>
<evidence type="ECO:0000256" key="8">
    <source>
        <dbReference type="ARBA" id="ARBA00023002"/>
    </source>
</evidence>
<dbReference type="GO" id="GO:0042644">
    <property type="term" value="C:chloroplast nucleoid"/>
    <property type="evidence" value="ECO:0007669"/>
    <property type="project" value="TreeGrafter"/>
</dbReference>
<dbReference type="SUPFAM" id="SSF46609">
    <property type="entry name" value="Fe,Mn superoxide dismutase (SOD), N-terminal domain"/>
    <property type="match status" value="1"/>
</dbReference>
<keyword evidence="9" id="KW-0408">Iron</keyword>
<dbReference type="OrthoDB" id="239262at2759"/>
<organism evidence="14 15">
    <name type="scientific">Phaseolus vulgaris</name>
    <name type="common">Kidney bean</name>
    <name type="synonym">French bean</name>
    <dbReference type="NCBI Taxonomy" id="3885"/>
    <lineage>
        <taxon>Eukaryota</taxon>
        <taxon>Viridiplantae</taxon>
        <taxon>Streptophyta</taxon>
        <taxon>Embryophyta</taxon>
        <taxon>Tracheophyta</taxon>
        <taxon>Spermatophyta</taxon>
        <taxon>Magnoliopsida</taxon>
        <taxon>eudicotyledons</taxon>
        <taxon>Gunneridae</taxon>
        <taxon>Pentapetalae</taxon>
        <taxon>rosids</taxon>
        <taxon>fabids</taxon>
        <taxon>Fabales</taxon>
        <taxon>Fabaceae</taxon>
        <taxon>Papilionoideae</taxon>
        <taxon>50 kb inversion clade</taxon>
        <taxon>NPAAA clade</taxon>
        <taxon>indigoferoid/millettioid clade</taxon>
        <taxon>Phaseoleae</taxon>
        <taxon>Phaseolus</taxon>
    </lineage>
</organism>
<evidence type="ECO:0000256" key="11">
    <source>
        <dbReference type="SAM" id="MobiDB-lite"/>
    </source>
</evidence>
<dbReference type="GO" id="GO:0009416">
    <property type="term" value="P:response to light stimulus"/>
    <property type="evidence" value="ECO:0007669"/>
    <property type="project" value="UniProtKB-ARBA"/>
</dbReference>
<evidence type="ECO:0000256" key="4">
    <source>
        <dbReference type="ARBA" id="ARBA00012682"/>
    </source>
</evidence>
<evidence type="ECO:0000259" key="13">
    <source>
        <dbReference type="Pfam" id="PF02777"/>
    </source>
</evidence>
<dbReference type="InterPro" id="IPR001189">
    <property type="entry name" value="Mn/Fe_SOD"/>
</dbReference>
<feature type="compositionally biased region" description="Acidic residues" evidence="11">
    <location>
        <begin position="301"/>
        <end position="312"/>
    </location>
</feature>
<protein>
    <recommendedName>
        <fullName evidence="4">superoxide dismutase</fullName>
        <ecNumber evidence="4">1.15.1.1</ecNumber>
    </recommendedName>
</protein>
<dbReference type="GO" id="GO:0004784">
    <property type="term" value="F:superoxide dismutase activity"/>
    <property type="evidence" value="ECO:0007669"/>
    <property type="project" value="UniProtKB-EC"/>
</dbReference>
<dbReference type="InterPro" id="IPR036324">
    <property type="entry name" value="Mn/Fe_SOD_N_sf"/>
</dbReference>
<dbReference type="InterPro" id="IPR036314">
    <property type="entry name" value="SOD_C_sf"/>
</dbReference>
<proteinExistence type="inferred from homology"/>
<dbReference type="SUPFAM" id="SSF54719">
    <property type="entry name" value="Fe,Mn superoxide dismutase (SOD), C-terminal domain"/>
    <property type="match status" value="1"/>
</dbReference>
<dbReference type="SMR" id="V7BHX4"/>
<dbReference type="Proteomes" id="UP000000226">
    <property type="component" value="Chromosome 7"/>
</dbReference>
<dbReference type="EC" id="1.15.1.1" evidence="4"/>
<dbReference type="InterPro" id="IPR019833">
    <property type="entry name" value="Mn/Fe_SOD_BS"/>
</dbReference>
<keyword evidence="7" id="KW-0479">Metal-binding</keyword>
<keyword evidence="15" id="KW-1185">Reference proteome</keyword>
<reference evidence="15" key="1">
    <citation type="journal article" date="2014" name="Nat. Genet.">
        <title>A reference genome for common bean and genome-wide analysis of dual domestications.</title>
        <authorList>
            <person name="Schmutz J."/>
            <person name="McClean P.E."/>
            <person name="Mamidi S."/>
            <person name="Wu G.A."/>
            <person name="Cannon S.B."/>
            <person name="Grimwood J."/>
            <person name="Jenkins J."/>
            <person name="Shu S."/>
            <person name="Song Q."/>
            <person name="Chavarro C."/>
            <person name="Torres-Torres M."/>
            <person name="Geffroy V."/>
            <person name="Moghaddam S.M."/>
            <person name="Gao D."/>
            <person name="Abernathy B."/>
            <person name="Barry K."/>
            <person name="Blair M."/>
            <person name="Brick M.A."/>
            <person name="Chovatia M."/>
            <person name="Gepts P."/>
            <person name="Goodstein D.M."/>
            <person name="Gonzales M."/>
            <person name="Hellsten U."/>
            <person name="Hyten D.L."/>
            <person name="Jia G."/>
            <person name="Kelly J.D."/>
            <person name="Kudrna D."/>
            <person name="Lee R."/>
            <person name="Richard M.M."/>
            <person name="Miklas P.N."/>
            <person name="Osorno J.M."/>
            <person name="Rodrigues J."/>
            <person name="Thareau V."/>
            <person name="Urrea C.A."/>
            <person name="Wang M."/>
            <person name="Yu Y."/>
            <person name="Zhang M."/>
            <person name="Wing R.A."/>
            <person name="Cregan P.B."/>
            <person name="Rokhsar D.S."/>
            <person name="Jackson S.A."/>
        </authorList>
    </citation>
    <scope>NUCLEOTIDE SEQUENCE [LARGE SCALE GENOMIC DNA]</scope>
    <source>
        <strain evidence="15">cv. G19833</strain>
    </source>
</reference>
<dbReference type="PANTHER" id="PTHR42769:SF3">
    <property type="entry name" value="SUPEROXIDE DISMUTASE [FE] 2, CHLOROPLASTIC"/>
    <property type="match status" value="1"/>
</dbReference>
<feature type="domain" description="Manganese/iron superoxide dismutase C-terminal" evidence="13">
    <location>
        <begin position="146"/>
        <end position="265"/>
    </location>
</feature>
<evidence type="ECO:0000256" key="10">
    <source>
        <dbReference type="ARBA" id="ARBA00049204"/>
    </source>
</evidence>
<dbReference type="OMA" id="VKSPNAM"/>
<comment type="similarity">
    <text evidence="3">Belongs to the iron/manganese superoxide dismutase family.</text>
</comment>
<dbReference type="Pfam" id="PF00081">
    <property type="entry name" value="Sod_Fe_N"/>
    <property type="match status" value="1"/>
</dbReference>
<comment type="catalytic activity">
    <reaction evidence="10">
        <text>2 superoxide + 2 H(+) = H2O2 + O2</text>
        <dbReference type="Rhea" id="RHEA:20696"/>
        <dbReference type="ChEBI" id="CHEBI:15378"/>
        <dbReference type="ChEBI" id="CHEBI:15379"/>
        <dbReference type="ChEBI" id="CHEBI:16240"/>
        <dbReference type="ChEBI" id="CHEBI:18421"/>
        <dbReference type="EC" id="1.15.1.1"/>
    </reaction>
</comment>
<dbReference type="FunFam" id="3.55.40.20:FF:000005">
    <property type="entry name" value="Superoxide dismutase"/>
    <property type="match status" value="1"/>
</dbReference>
<dbReference type="FunFam" id="1.10.287.990:FF:000002">
    <property type="entry name" value="Superoxide dismutase"/>
    <property type="match status" value="1"/>
</dbReference>
<evidence type="ECO:0000256" key="2">
    <source>
        <dbReference type="ARBA" id="ARBA00004229"/>
    </source>
</evidence>
<dbReference type="EMBL" id="CM002294">
    <property type="protein sequence ID" value="ESW17447.1"/>
    <property type="molecule type" value="Genomic_DNA"/>
</dbReference>
<dbReference type="AlphaFoldDB" id="V7BHX4"/>
<evidence type="ECO:0000256" key="1">
    <source>
        <dbReference type="ARBA" id="ARBA00001962"/>
    </source>
</evidence>
<dbReference type="Gramene" id="ESW17447">
    <property type="protein sequence ID" value="ESW17447"/>
    <property type="gene ID" value="PHAVU_007G240600g"/>
</dbReference>
<evidence type="ECO:0000313" key="14">
    <source>
        <dbReference type="EMBL" id="ESW17447.1"/>
    </source>
</evidence>
<dbReference type="PROSITE" id="PS00088">
    <property type="entry name" value="SOD_MN"/>
    <property type="match status" value="1"/>
</dbReference>
<dbReference type="PhylomeDB" id="V7BHX4"/>
<dbReference type="PRINTS" id="PR01703">
    <property type="entry name" value="MNSODISMTASE"/>
</dbReference>
<dbReference type="InterPro" id="IPR019832">
    <property type="entry name" value="Mn/Fe_SOD_C"/>
</dbReference>
<dbReference type="PANTHER" id="PTHR42769">
    <property type="entry name" value="SUPEROXIDE DISMUTASE"/>
    <property type="match status" value="1"/>
</dbReference>
<evidence type="ECO:0000256" key="6">
    <source>
        <dbReference type="ARBA" id="ARBA00022640"/>
    </source>
</evidence>
<keyword evidence="8" id="KW-0560">Oxidoreductase</keyword>
<dbReference type="GO" id="GO:0046872">
    <property type="term" value="F:metal ion binding"/>
    <property type="evidence" value="ECO:0007669"/>
    <property type="project" value="UniProtKB-KW"/>
</dbReference>
<evidence type="ECO:0000313" key="15">
    <source>
        <dbReference type="Proteomes" id="UP000000226"/>
    </source>
</evidence>
<feature type="compositionally biased region" description="Basic and acidic residues" evidence="11">
    <location>
        <begin position="274"/>
        <end position="292"/>
    </location>
</feature>
<name>V7BHX4_PHAVU</name>
<dbReference type="Pfam" id="PF02777">
    <property type="entry name" value="Sod_Fe_C"/>
    <property type="match status" value="1"/>
</dbReference>
<evidence type="ECO:0000256" key="5">
    <source>
        <dbReference type="ARBA" id="ARBA00022528"/>
    </source>
</evidence>
<dbReference type="Gene3D" id="3.55.40.20">
    <property type="entry name" value="Iron/manganese superoxide dismutase, C-terminal domain"/>
    <property type="match status" value="1"/>
</dbReference>
<dbReference type="STRING" id="3885.V7BHX4"/>
<feature type="region of interest" description="Disordered" evidence="11">
    <location>
        <begin position="274"/>
        <end position="312"/>
    </location>
</feature>
<accession>V7BHX4</accession>
<evidence type="ECO:0000259" key="12">
    <source>
        <dbReference type="Pfam" id="PF00081"/>
    </source>
</evidence>
<dbReference type="Gene3D" id="1.10.287.990">
    <property type="entry name" value="Fe,Mn superoxide dismutase (SOD) domain"/>
    <property type="match status" value="1"/>
</dbReference>